<dbReference type="GeneID" id="26250414"/>
<dbReference type="AlphaFoldDB" id="W7E347"/>
<name>W7E347_BIPV3</name>
<gene>
    <name evidence="1" type="ORF">COCVIDRAFT_113760</name>
</gene>
<evidence type="ECO:0000313" key="2">
    <source>
        <dbReference type="Proteomes" id="UP000054337"/>
    </source>
</evidence>
<reference evidence="1 2" key="1">
    <citation type="journal article" date="2013" name="PLoS Genet.">
        <title>Comparative genome structure, secondary metabolite, and effector coding capacity across Cochliobolus pathogens.</title>
        <authorList>
            <person name="Condon B.J."/>
            <person name="Leng Y."/>
            <person name="Wu D."/>
            <person name="Bushley K.E."/>
            <person name="Ohm R.A."/>
            <person name="Otillar R."/>
            <person name="Martin J."/>
            <person name="Schackwitz W."/>
            <person name="Grimwood J."/>
            <person name="MohdZainudin N."/>
            <person name="Xue C."/>
            <person name="Wang R."/>
            <person name="Manning V.A."/>
            <person name="Dhillon B."/>
            <person name="Tu Z.J."/>
            <person name="Steffenson B.J."/>
            <person name="Salamov A."/>
            <person name="Sun H."/>
            <person name="Lowry S."/>
            <person name="LaButti K."/>
            <person name="Han J."/>
            <person name="Copeland A."/>
            <person name="Lindquist E."/>
            <person name="Barry K."/>
            <person name="Schmutz J."/>
            <person name="Baker S.E."/>
            <person name="Ciuffetti L.M."/>
            <person name="Grigoriev I.V."/>
            <person name="Zhong S."/>
            <person name="Turgeon B.G."/>
        </authorList>
    </citation>
    <scope>NUCLEOTIDE SEQUENCE [LARGE SCALE GENOMIC DNA]</scope>
    <source>
        <strain evidence="1 2">FI3</strain>
    </source>
</reference>
<dbReference type="RefSeq" id="XP_014551090.1">
    <property type="nucleotide sequence ID" value="XM_014695604.1"/>
</dbReference>
<dbReference type="HOGENOM" id="CLU_3049996_0_0_1"/>
<keyword evidence="2" id="KW-1185">Reference proteome</keyword>
<sequence>MQKLPYGIHNDETRDIGLVYCLAPLFTAYYKQYNRIEAAPLIKRLLQISAGACL</sequence>
<proteinExistence type="predicted"/>
<accession>W7E347</accession>
<organism evidence="1 2">
    <name type="scientific">Bipolaris victoriae (strain FI3)</name>
    <name type="common">Victoria blight of oats agent</name>
    <name type="synonym">Cochliobolus victoriae</name>
    <dbReference type="NCBI Taxonomy" id="930091"/>
    <lineage>
        <taxon>Eukaryota</taxon>
        <taxon>Fungi</taxon>
        <taxon>Dikarya</taxon>
        <taxon>Ascomycota</taxon>
        <taxon>Pezizomycotina</taxon>
        <taxon>Dothideomycetes</taxon>
        <taxon>Pleosporomycetidae</taxon>
        <taxon>Pleosporales</taxon>
        <taxon>Pleosporineae</taxon>
        <taxon>Pleosporaceae</taxon>
        <taxon>Bipolaris</taxon>
    </lineage>
</organism>
<evidence type="ECO:0000313" key="1">
    <source>
        <dbReference type="EMBL" id="EUN21514.1"/>
    </source>
</evidence>
<protein>
    <submittedName>
        <fullName evidence="1">Uncharacterized protein</fullName>
    </submittedName>
</protein>
<dbReference type="EMBL" id="KI968844">
    <property type="protein sequence ID" value="EUN21514.1"/>
    <property type="molecule type" value="Genomic_DNA"/>
</dbReference>
<dbReference type="Proteomes" id="UP000054337">
    <property type="component" value="Unassembled WGS sequence"/>
</dbReference>